<name>A0A556QKN3_9BACT</name>
<protein>
    <submittedName>
        <fullName evidence="2">Prepilin-type N-terminal cleavage/methylation domain-containing protein</fullName>
    </submittedName>
</protein>
<dbReference type="OrthoDB" id="200350at2"/>
<dbReference type="InterPro" id="IPR045584">
    <property type="entry name" value="Pilin-like"/>
</dbReference>
<keyword evidence="1" id="KW-0472">Membrane</keyword>
<dbReference type="RefSeq" id="WP_144353584.1">
    <property type="nucleotide sequence ID" value="NZ_CBCRVV010000016.1"/>
</dbReference>
<dbReference type="Proteomes" id="UP000315648">
    <property type="component" value="Unassembled WGS sequence"/>
</dbReference>
<evidence type="ECO:0000256" key="1">
    <source>
        <dbReference type="SAM" id="Phobius"/>
    </source>
</evidence>
<dbReference type="NCBIfam" id="TIGR02532">
    <property type="entry name" value="IV_pilin_GFxxxE"/>
    <property type="match status" value="1"/>
</dbReference>
<dbReference type="PROSITE" id="PS00409">
    <property type="entry name" value="PROKAR_NTER_METHYL"/>
    <property type="match status" value="1"/>
</dbReference>
<dbReference type="AlphaFoldDB" id="A0A556QKN3"/>
<sequence>MKNSRQGFTLIELLMVVVIIGILAVIIIPLTSRLRGSAQSITGLSNLRQLAQANLGYASDHGGQFVPATSVNNRKRWHGERESSSKPFDPSKGYLAPYLGESGRVKNCPRFDLLQKSTTSFELGTGGYGYNSAYIGGTPQDWTKPTYVNRLPRPARTVMFASTAFAVATGPQEYAFTEPYESLAPSGQPNGALQPSTHFRHDGKAHIAWCDGHVTAELPNSTAETANYYGGDSRALAIGWFGPADHNGYWNPNYPEW</sequence>
<dbReference type="Pfam" id="PF07963">
    <property type="entry name" value="N_methyl"/>
    <property type="match status" value="1"/>
</dbReference>
<proteinExistence type="predicted"/>
<dbReference type="PANTHER" id="PTHR30093">
    <property type="entry name" value="GENERAL SECRETION PATHWAY PROTEIN G"/>
    <property type="match status" value="1"/>
</dbReference>
<dbReference type="NCBIfam" id="TIGR04294">
    <property type="entry name" value="pre_pil_HX9DG"/>
    <property type="match status" value="1"/>
</dbReference>
<keyword evidence="1" id="KW-0812">Transmembrane</keyword>
<reference evidence="2 3" key="1">
    <citation type="submission" date="2019-07" db="EMBL/GenBank/DDBJ databases">
        <title>Description of 53C-WASEF.</title>
        <authorList>
            <person name="Pitt A."/>
            <person name="Hahn M.W."/>
        </authorList>
    </citation>
    <scope>NUCLEOTIDE SEQUENCE [LARGE SCALE GENOMIC DNA]</scope>
    <source>
        <strain evidence="2 3">53C-WASEF</strain>
    </source>
</reference>
<evidence type="ECO:0000313" key="3">
    <source>
        <dbReference type="Proteomes" id="UP000315648"/>
    </source>
</evidence>
<organism evidence="2 3">
    <name type="scientific">Rariglobus hedericola</name>
    <dbReference type="NCBI Taxonomy" id="2597822"/>
    <lineage>
        <taxon>Bacteria</taxon>
        <taxon>Pseudomonadati</taxon>
        <taxon>Verrucomicrobiota</taxon>
        <taxon>Opitutia</taxon>
        <taxon>Opitutales</taxon>
        <taxon>Opitutaceae</taxon>
        <taxon>Rariglobus</taxon>
    </lineage>
</organism>
<accession>A0A556QKN3</accession>
<keyword evidence="1" id="KW-1133">Transmembrane helix</keyword>
<gene>
    <name evidence="2" type="ORF">FPL22_13855</name>
</gene>
<dbReference type="InterPro" id="IPR012902">
    <property type="entry name" value="N_methyl_site"/>
</dbReference>
<dbReference type="SUPFAM" id="SSF54523">
    <property type="entry name" value="Pili subunits"/>
    <property type="match status" value="1"/>
</dbReference>
<dbReference type="InterPro" id="IPR027558">
    <property type="entry name" value="Pre_pil_HX9DG_C"/>
</dbReference>
<feature type="transmembrane region" description="Helical" evidence="1">
    <location>
        <begin position="7"/>
        <end position="30"/>
    </location>
</feature>
<evidence type="ECO:0000313" key="2">
    <source>
        <dbReference type="EMBL" id="TSJ77181.1"/>
    </source>
</evidence>
<dbReference type="Gene3D" id="3.30.700.10">
    <property type="entry name" value="Glycoprotein, Type 4 Pilin"/>
    <property type="match status" value="1"/>
</dbReference>
<keyword evidence="3" id="KW-1185">Reference proteome</keyword>
<comment type="caution">
    <text evidence="2">The sequence shown here is derived from an EMBL/GenBank/DDBJ whole genome shotgun (WGS) entry which is preliminary data.</text>
</comment>
<dbReference type="EMBL" id="VMBG01000002">
    <property type="protein sequence ID" value="TSJ77181.1"/>
    <property type="molecule type" value="Genomic_DNA"/>
</dbReference>